<dbReference type="AlphaFoldDB" id="A0A9N9VLX0"/>
<protein>
    <recommendedName>
        <fullName evidence="4">C2H2-type domain-containing protein</fullName>
    </recommendedName>
</protein>
<dbReference type="EMBL" id="CABFNQ020000730">
    <property type="protein sequence ID" value="CAH0027543.1"/>
    <property type="molecule type" value="Genomic_DNA"/>
</dbReference>
<name>A0A9N9VLX0_9HYPO</name>
<accession>A0A9N9VLX0</accession>
<feature type="non-terminal residue" evidence="2">
    <location>
        <position position="273"/>
    </location>
</feature>
<reference evidence="2" key="1">
    <citation type="submission" date="2021-10" db="EMBL/GenBank/DDBJ databases">
        <authorList>
            <person name="Piombo E."/>
        </authorList>
    </citation>
    <scope>NUCLEOTIDE SEQUENCE</scope>
</reference>
<feature type="region of interest" description="Disordered" evidence="1">
    <location>
        <begin position="186"/>
        <end position="219"/>
    </location>
</feature>
<gene>
    <name evidence="2" type="ORF">CRHIZ90672A_00001508</name>
</gene>
<dbReference type="OrthoDB" id="5148030at2759"/>
<evidence type="ECO:0008006" key="4">
    <source>
        <dbReference type="Google" id="ProtNLM"/>
    </source>
</evidence>
<sequence length="273" mass="30892">SNIPWSDGFGLHHDRYTFQSPASYIDDLKLKVDDNTIPEPQKFCCPFRFRATKHNLSYPDNQPCNEGKQFPNISKLREHLKKVHSPEYRCSDCNHKFSQVSIAELQDLKASHRHKCPRTGRTPLPGFDMTAEQWDKCKNWSQNQRVDRGSRNGLSERKAAWSWRRIYNSLFATDRITVGPDPCAFKPGPRAAHPQLPRVQPRGPTKGAGPGADGYLGRSAPTYTPSDFVSVFSVDYNPSANGRSSRCMFCKQKLDRDPDAESALSLSCRKCGE</sequence>
<feature type="non-terminal residue" evidence="2">
    <location>
        <position position="1"/>
    </location>
</feature>
<evidence type="ECO:0000256" key="1">
    <source>
        <dbReference type="SAM" id="MobiDB-lite"/>
    </source>
</evidence>
<dbReference type="Proteomes" id="UP000696573">
    <property type="component" value="Unassembled WGS sequence"/>
</dbReference>
<comment type="caution">
    <text evidence="2">The sequence shown here is derived from an EMBL/GenBank/DDBJ whole genome shotgun (WGS) entry which is preliminary data.</text>
</comment>
<evidence type="ECO:0000313" key="2">
    <source>
        <dbReference type="EMBL" id="CAH0027543.1"/>
    </source>
</evidence>
<organism evidence="2 3">
    <name type="scientific">Clonostachys rhizophaga</name>
    <dbReference type="NCBI Taxonomy" id="160324"/>
    <lineage>
        <taxon>Eukaryota</taxon>
        <taxon>Fungi</taxon>
        <taxon>Dikarya</taxon>
        <taxon>Ascomycota</taxon>
        <taxon>Pezizomycotina</taxon>
        <taxon>Sordariomycetes</taxon>
        <taxon>Hypocreomycetidae</taxon>
        <taxon>Hypocreales</taxon>
        <taxon>Bionectriaceae</taxon>
        <taxon>Clonostachys</taxon>
    </lineage>
</organism>
<evidence type="ECO:0000313" key="3">
    <source>
        <dbReference type="Proteomes" id="UP000696573"/>
    </source>
</evidence>
<proteinExistence type="predicted"/>
<keyword evidence="3" id="KW-1185">Reference proteome</keyword>